<evidence type="ECO:0000313" key="2">
    <source>
        <dbReference type="Proteomes" id="UP000812287"/>
    </source>
</evidence>
<sequence>MIINKFQNDTTRLQGSWRCFPHRRFARNGRLLVVVIVLGTKKLEKKNQASIYPDDEPPCKPLVARYSLALLGSPSSPGAAVDSERPPALRVQSNRIAVWLPFRRETRSHHQITPRTRTAPSACLDPVEIPERRALEAPYGIGMKCRSDPPSPTILLPAAFRVAGYLTKVAHASIVRSGWVFDIREACGG</sequence>
<gene>
    <name evidence="1" type="ORF">BT62DRAFT_372760</name>
</gene>
<accession>A0A9P8APF3</accession>
<proteinExistence type="predicted"/>
<evidence type="ECO:0000313" key="1">
    <source>
        <dbReference type="EMBL" id="KAG7442746.1"/>
    </source>
</evidence>
<protein>
    <submittedName>
        <fullName evidence="1">Uncharacterized protein</fullName>
    </submittedName>
</protein>
<dbReference type="RefSeq" id="XP_043036246.1">
    <property type="nucleotide sequence ID" value="XM_043180670.1"/>
</dbReference>
<dbReference type="EMBL" id="MU250549">
    <property type="protein sequence ID" value="KAG7442746.1"/>
    <property type="molecule type" value="Genomic_DNA"/>
</dbReference>
<comment type="caution">
    <text evidence="1">The sequence shown here is derived from an EMBL/GenBank/DDBJ whole genome shotgun (WGS) entry which is preliminary data.</text>
</comment>
<dbReference type="AlphaFoldDB" id="A0A9P8APF3"/>
<reference evidence="1" key="1">
    <citation type="submission" date="2020-11" db="EMBL/GenBank/DDBJ databases">
        <title>Adaptations for nitrogen fixation in a non-lichenized fungal sporocarp promotes dispersal by wood-feeding termites.</title>
        <authorList>
            <consortium name="DOE Joint Genome Institute"/>
            <person name="Koch R.A."/>
            <person name="Yoon G."/>
            <person name="Arayal U."/>
            <person name="Lail K."/>
            <person name="Amirebrahimi M."/>
            <person name="Labutti K."/>
            <person name="Lipzen A."/>
            <person name="Riley R."/>
            <person name="Barry K."/>
            <person name="Henrissat B."/>
            <person name="Grigoriev I.V."/>
            <person name="Herr J.R."/>
            <person name="Aime M.C."/>
        </authorList>
    </citation>
    <scope>NUCLEOTIDE SEQUENCE</scope>
    <source>
        <strain evidence="1">MCA 3950</strain>
    </source>
</reference>
<name>A0A9P8APF3_9AGAR</name>
<organism evidence="1 2">
    <name type="scientific">Guyanagaster necrorhizus</name>
    <dbReference type="NCBI Taxonomy" id="856835"/>
    <lineage>
        <taxon>Eukaryota</taxon>
        <taxon>Fungi</taxon>
        <taxon>Dikarya</taxon>
        <taxon>Basidiomycota</taxon>
        <taxon>Agaricomycotina</taxon>
        <taxon>Agaricomycetes</taxon>
        <taxon>Agaricomycetidae</taxon>
        <taxon>Agaricales</taxon>
        <taxon>Marasmiineae</taxon>
        <taxon>Physalacriaceae</taxon>
        <taxon>Guyanagaster</taxon>
    </lineage>
</organism>
<keyword evidence="2" id="KW-1185">Reference proteome</keyword>
<dbReference type="GeneID" id="66102966"/>
<dbReference type="Proteomes" id="UP000812287">
    <property type="component" value="Unassembled WGS sequence"/>
</dbReference>